<evidence type="ECO:0000313" key="2">
    <source>
        <dbReference type="EMBL" id="OQR92361.1"/>
    </source>
</evidence>
<keyword evidence="1" id="KW-1133">Transmembrane helix</keyword>
<dbReference type="InterPro" id="IPR013901">
    <property type="entry name" value="Anthrone_oxy"/>
</dbReference>
<dbReference type="OrthoDB" id="65687at2759"/>
<dbReference type="Pfam" id="PF08592">
    <property type="entry name" value="Anthrone_oxy"/>
    <property type="match status" value="1"/>
</dbReference>
<reference evidence="2 3" key="1">
    <citation type="journal article" date="2014" name="Genome Biol. Evol.">
        <title>The secreted proteins of Achlya hypogyna and Thraustotheca clavata identify the ancestral oomycete secretome and reveal gene acquisitions by horizontal gene transfer.</title>
        <authorList>
            <person name="Misner I."/>
            <person name="Blouin N."/>
            <person name="Leonard G."/>
            <person name="Richards T.A."/>
            <person name="Lane C.E."/>
        </authorList>
    </citation>
    <scope>NUCLEOTIDE SEQUENCE [LARGE SCALE GENOMIC DNA]</scope>
    <source>
        <strain evidence="2 3">ATCC 48635</strain>
    </source>
</reference>
<feature type="transmembrane region" description="Helical" evidence="1">
    <location>
        <begin position="75"/>
        <end position="97"/>
    </location>
</feature>
<evidence type="ECO:0008006" key="4">
    <source>
        <dbReference type="Google" id="ProtNLM"/>
    </source>
</evidence>
<comment type="caution">
    <text evidence="2">The sequence shown here is derived from an EMBL/GenBank/DDBJ whole genome shotgun (WGS) entry which is preliminary data.</text>
</comment>
<dbReference type="PANTHER" id="PTHR36535:SF1">
    <property type="entry name" value="DUF1772 DOMAIN-CONTAINING PROTEIN"/>
    <property type="match status" value="1"/>
</dbReference>
<name>A0A1V9Z325_ACHHY</name>
<gene>
    <name evidence="2" type="ORF">ACHHYP_20144</name>
</gene>
<feature type="transmembrane region" description="Helical" evidence="1">
    <location>
        <begin position="44"/>
        <end position="69"/>
    </location>
</feature>
<sequence>MLQAVAVGACGLYAGAAAYITLVQHPSLLRLEDHRVQAAFFADMYGLAGRFMAPLHVLGSVAAVSVWVLDRSQKLFLVGGLIMGSILPFTTFAMLRLNNDLRRCGHRRKPSWLVTKLRRWGHLHAVRSALSASATATLLAALHL</sequence>
<keyword evidence="1" id="KW-0812">Transmembrane</keyword>
<dbReference type="EMBL" id="JNBR01000464">
    <property type="protein sequence ID" value="OQR92361.1"/>
    <property type="molecule type" value="Genomic_DNA"/>
</dbReference>
<protein>
    <recommendedName>
        <fullName evidence="4">DUF1772 domain-containing protein</fullName>
    </recommendedName>
</protein>
<accession>A0A1V9Z325</accession>
<organism evidence="2 3">
    <name type="scientific">Achlya hypogyna</name>
    <name type="common">Oomycete</name>
    <name type="synonym">Protoachlya hypogyna</name>
    <dbReference type="NCBI Taxonomy" id="1202772"/>
    <lineage>
        <taxon>Eukaryota</taxon>
        <taxon>Sar</taxon>
        <taxon>Stramenopiles</taxon>
        <taxon>Oomycota</taxon>
        <taxon>Saprolegniomycetes</taxon>
        <taxon>Saprolegniales</taxon>
        <taxon>Achlyaceae</taxon>
        <taxon>Achlya</taxon>
    </lineage>
</organism>
<dbReference type="PANTHER" id="PTHR36535">
    <property type="entry name" value="YALI0E30327P"/>
    <property type="match status" value="1"/>
</dbReference>
<evidence type="ECO:0000313" key="3">
    <source>
        <dbReference type="Proteomes" id="UP000243579"/>
    </source>
</evidence>
<feature type="transmembrane region" description="Helical" evidence="1">
    <location>
        <begin position="6"/>
        <end position="23"/>
    </location>
</feature>
<keyword evidence="1" id="KW-0472">Membrane</keyword>
<keyword evidence="3" id="KW-1185">Reference proteome</keyword>
<dbReference type="AlphaFoldDB" id="A0A1V9Z325"/>
<dbReference type="Proteomes" id="UP000243579">
    <property type="component" value="Unassembled WGS sequence"/>
</dbReference>
<evidence type="ECO:0000256" key="1">
    <source>
        <dbReference type="SAM" id="Phobius"/>
    </source>
</evidence>
<proteinExistence type="predicted"/>